<dbReference type="Proteomes" id="UP001592581">
    <property type="component" value="Unassembled WGS sequence"/>
</dbReference>
<proteinExistence type="predicted"/>
<keyword evidence="3" id="KW-1185">Reference proteome</keyword>
<dbReference type="RefSeq" id="WP_380567954.1">
    <property type="nucleotide sequence ID" value="NZ_JBEUKS010000014.1"/>
</dbReference>
<dbReference type="SUPFAM" id="SSF46955">
    <property type="entry name" value="Putative DNA-binding domain"/>
    <property type="match status" value="1"/>
</dbReference>
<evidence type="ECO:0000313" key="3">
    <source>
        <dbReference type="Proteomes" id="UP001592581"/>
    </source>
</evidence>
<reference evidence="2 3" key="1">
    <citation type="submission" date="2024-06" db="EMBL/GenBank/DDBJ databases">
        <authorList>
            <person name="Lee S.D."/>
        </authorList>
    </citation>
    <scope>NUCLEOTIDE SEQUENCE [LARGE SCALE GENOMIC DNA]</scope>
    <source>
        <strain evidence="2 3">N1-10</strain>
    </source>
</reference>
<comment type="caution">
    <text evidence="2">The sequence shown here is derived from an EMBL/GenBank/DDBJ whole genome shotgun (WGS) entry which is preliminary data.</text>
</comment>
<dbReference type="EMBL" id="JBEUKS010000014">
    <property type="protein sequence ID" value="MFC1442866.1"/>
    <property type="molecule type" value="Genomic_DNA"/>
</dbReference>
<accession>A0ABV6XX86</accession>
<evidence type="ECO:0000313" key="2">
    <source>
        <dbReference type="EMBL" id="MFC1442866.1"/>
    </source>
</evidence>
<dbReference type="InterPro" id="IPR009061">
    <property type="entry name" value="DNA-bd_dom_put_sf"/>
</dbReference>
<protein>
    <submittedName>
        <fullName evidence="2">Uncharacterized protein</fullName>
    </submittedName>
</protein>
<gene>
    <name evidence="2" type="ORF">ABUW04_31915</name>
</gene>
<organism evidence="2 3">
    <name type="scientific">Streptacidiphilus jeojiensis</name>
    <dbReference type="NCBI Taxonomy" id="3229225"/>
    <lineage>
        <taxon>Bacteria</taxon>
        <taxon>Bacillati</taxon>
        <taxon>Actinomycetota</taxon>
        <taxon>Actinomycetes</taxon>
        <taxon>Kitasatosporales</taxon>
        <taxon>Streptomycetaceae</taxon>
        <taxon>Streptacidiphilus</taxon>
    </lineage>
</organism>
<evidence type="ECO:0000256" key="1">
    <source>
        <dbReference type="SAM" id="MobiDB-lite"/>
    </source>
</evidence>
<feature type="region of interest" description="Disordered" evidence="1">
    <location>
        <begin position="270"/>
        <end position="289"/>
    </location>
</feature>
<name>A0ABV6XX86_9ACTN</name>
<sequence length="302" mass="32043">MSAETPPAPTTARLDGLPDEITAQEIAGARGVSVATVRNWIMKLPGWPDSVGKRGKAVLYPNAAVAQVLADNEAGRIDTSGLGDDPTELVTLPTIAERTGLPQGTVSAYPALYGPDSNDPFPAGDSLGRRRVGDVAAWLSRRTTLGGIRPVAAAPGKSTTPAASKTKITESDIDINGVQEETGLGREAAKSLLRRPELAAMSTGKVGRNRVWPRAALLAELKQLGYTVLSEKPARLTAAERARLSEPRSASELAEHYGVTIGAITHRLQRARDADAQVPEPVDPTAAVKKYDPAEFDGFWKR</sequence>